<dbReference type="Pfam" id="PF07739">
    <property type="entry name" value="TipAS"/>
    <property type="match status" value="1"/>
</dbReference>
<accession>A0A8J3MQD3</accession>
<dbReference type="InterPro" id="IPR000551">
    <property type="entry name" value="MerR-type_HTH_dom"/>
</dbReference>
<dbReference type="PRINTS" id="PR00040">
    <property type="entry name" value="HTHMERR"/>
</dbReference>
<dbReference type="PROSITE" id="PS50937">
    <property type="entry name" value="HTH_MERR_2"/>
    <property type="match status" value="1"/>
</dbReference>
<evidence type="ECO:0000259" key="2">
    <source>
        <dbReference type="PROSITE" id="PS50937"/>
    </source>
</evidence>
<keyword evidence="4" id="KW-1185">Reference proteome</keyword>
<dbReference type="RefSeq" id="WP_220193317.1">
    <property type="nucleotide sequence ID" value="NZ_BNJF01000001.1"/>
</dbReference>
<dbReference type="Pfam" id="PF13411">
    <property type="entry name" value="MerR_1"/>
    <property type="match status" value="1"/>
</dbReference>
<dbReference type="GO" id="GO:0003677">
    <property type="term" value="F:DNA binding"/>
    <property type="evidence" value="ECO:0007669"/>
    <property type="project" value="UniProtKB-KW"/>
</dbReference>
<dbReference type="PROSITE" id="PS00552">
    <property type="entry name" value="HTH_MERR_1"/>
    <property type="match status" value="1"/>
</dbReference>
<dbReference type="CDD" id="cd01106">
    <property type="entry name" value="HTH_TipAL-Mta"/>
    <property type="match status" value="1"/>
</dbReference>
<reference evidence="3" key="1">
    <citation type="submission" date="2020-10" db="EMBL/GenBank/DDBJ databases">
        <title>Taxonomic study of unclassified bacteria belonging to the class Ktedonobacteria.</title>
        <authorList>
            <person name="Yabe S."/>
            <person name="Wang C.M."/>
            <person name="Zheng Y."/>
            <person name="Sakai Y."/>
            <person name="Cavaletti L."/>
            <person name="Monciardini P."/>
            <person name="Donadio S."/>
        </authorList>
    </citation>
    <scope>NUCLEOTIDE SEQUENCE</scope>
    <source>
        <strain evidence="3">SOSP1-1</strain>
    </source>
</reference>
<evidence type="ECO:0000313" key="4">
    <source>
        <dbReference type="Proteomes" id="UP000612362"/>
    </source>
</evidence>
<dbReference type="GO" id="GO:0003700">
    <property type="term" value="F:DNA-binding transcription factor activity"/>
    <property type="evidence" value="ECO:0007669"/>
    <property type="project" value="InterPro"/>
</dbReference>
<dbReference type="Proteomes" id="UP000612362">
    <property type="component" value="Unassembled WGS sequence"/>
</dbReference>
<dbReference type="AlphaFoldDB" id="A0A8J3MQD3"/>
<evidence type="ECO:0000313" key="3">
    <source>
        <dbReference type="EMBL" id="GHO43870.1"/>
    </source>
</evidence>
<dbReference type="SUPFAM" id="SSF46955">
    <property type="entry name" value="Putative DNA-binding domain"/>
    <property type="match status" value="1"/>
</dbReference>
<gene>
    <name evidence="3" type="ORF">KSX_20330</name>
</gene>
<dbReference type="Gene3D" id="1.10.1660.10">
    <property type="match status" value="1"/>
</dbReference>
<proteinExistence type="predicted"/>
<keyword evidence="1" id="KW-0238">DNA-binding</keyword>
<dbReference type="EMBL" id="BNJF01000001">
    <property type="protein sequence ID" value="GHO43870.1"/>
    <property type="molecule type" value="Genomic_DNA"/>
</dbReference>
<organism evidence="3 4">
    <name type="scientific">Ktedonospora formicarum</name>
    <dbReference type="NCBI Taxonomy" id="2778364"/>
    <lineage>
        <taxon>Bacteria</taxon>
        <taxon>Bacillati</taxon>
        <taxon>Chloroflexota</taxon>
        <taxon>Ktedonobacteria</taxon>
        <taxon>Ktedonobacterales</taxon>
        <taxon>Ktedonobacteraceae</taxon>
        <taxon>Ktedonospora</taxon>
    </lineage>
</organism>
<dbReference type="PANTHER" id="PTHR30204:SF96">
    <property type="entry name" value="CHROMOSOME-ANCHORING PROTEIN RACA"/>
    <property type="match status" value="1"/>
</dbReference>
<dbReference type="PANTHER" id="PTHR30204">
    <property type="entry name" value="REDOX-CYCLING DRUG-SENSING TRANSCRIPTIONAL ACTIVATOR SOXR"/>
    <property type="match status" value="1"/>
</dbReference>
<dbReference type="InterPro" id="IPR012925">
    <property type="entry name" value="TipAS_dom"/>
</dbReference>
<dbReference type="Gene3D" id="1.10.490.50">
    <property type="entry name" value="Antibiotic binding domain of TipA-like multidrug resistance regulators"/>
    <property type="match status" value="1"/>
</dbReference>
<sequence length="273" mass="31789">MDQRFYHTGEFARMASVSLRTLRFYDQVGLLTPTAHTEAGHRLYTDDDLLRLQRILALKFLGFSLEEIKYCLHVGPYDLRESLAQQHSMLLDKQYQLEMVIRTLEETRKLLVANEQDWPAILHVIQVMQMQQNNDWRKKHFTDEQLRQMEALSKASYTEEQRQKLAESARHFTEDDQIRASQRWSELGAELKRLIANGADPAGTEAQALAGQWQAMLDSFTGGNPDITQGLKNYYRNLGQMPESARPMPMPYSSEEWAFISQMLTTYQQRYTS</sequence>
<comment type="caution">
    <text evidence="3">The sequence shown here is derived from an EMBL/GenBank/DDBJ whole genome shotgun (WGS) entry which is preliminary data.</text>
</comment>
<dbReference type="InterPro" id="IPR047057">
    <property type="entry name" value="MerR_fam"/>
</dbReference>
<name>A0A8J3MQD3_9CHLR</name>
<evidence type="ECO:0000256" key="1">
    <source>
        <dbReference type="ARBA" id="ARBA00023125"/>
    </source>
</evidence>
<dbReference type="InterPro" id="IPR036244">
    <property type="entry name" value="TipA-like_antibiotic-bd"/>
</dbReference>
<feature type="domain" description="HTH merR-type" evidence="2">
    <location>
        <begin position="5"/>
        <end position="74"/>
    </location>
</feature>
<dbReference type="InterPro" id="IPR009061">
    <property type="entry name" value="DNA-bd_dom_put_sf"/>
</dbReference>
<dbReference type="SMART" id="SM00422">
    <property type="entry name" value="HTH_MERR"/>
    <property type="match status" value="1"/>
</dbReference>
<protein>
    <submittedName>
        <fullName evidence="3">MerR family transcriptional regulator</fullName>
    </submittedName>
</protein>